<dbReference type="AlphaFoldDB" id="A0ABD2WJ81"/>
<keyword evidence="2 3" id="KW-0040">ANK repeat</keyword>
<organism evidence="4 5">
    <name type="scientific">Trichogramma kaykai</name>
    <dbReference type="NCBI Taxonomy" id="54128"/>
    <lineage>
        <taxon>Eukaryota</taxon>
        <taxon>Metazoa</taxon>
        <taxon>Ecdysozoa</taxon>
        <taxon>Arthropoda</taxon>
        <taxon>Hexapoda</taxon>
        <taxon>Insecta</taxon>
        <taxon>Pterygota</taxon>
        <taxon>Neoptera</taxon>
        <taxon>Endopterygota</taxon>
        <taxon>Hymenoptera</taxon>
        <taxon>Apocrita</taxon>
        <taxon>Proctotrupomorpha</taxon>
        <taxon>Chalcidoidea</taxon>
        <taxon>Trichogrammatidae</taxon>
        <taxon>Trichogramma</taxon>
    </lineage>
</organism>
<accession>A0ABD2WJ81</accession>
<evidence type="ECO:0000256" key="1">
    <source>
        <dbReference type="ARBA" id="ARBA00022737"/>
    </source>
</evidence>
<feature type="repeat" description="ANK" evidence="3">
    <location>
        <begin position="178"/>
        <end position="214"/>
    </location>
</feature>
<dbReference type="SUPFAM" id="SSF48403">
    <property type="entry name" value="Ankyrin repeat"/>
    <property type="match status" value="1"/>
</dbReference>
<sequence length="283" mass="33218">MVNDDYDNAIKLKLEKLKCLRENVVDWEIEQQRHEFLRRVDPLIETWMERLPDLRDIFRPEEIELLLTDSVKRYKYEFGRISRERRFVEIVARTGYKDEPDIGEDGKPIWRRTTPLHHATSEAVIAPLFEIYNRYDVNYADESGLTHFHVACMYENCADIIYEFIKLGQGPNLPVRETGDSPLHLSLNYGPCDYYYETVFTLLDMGANPTLPNREGLTPLHVTCKYPVDRIEAVEILFRLIKEKYQPLRIDAKDKLGRTPLQWAVVSYLSDTVKFLLDRGADV</sequence>
<dbReference type="Gene3D" id="1.25.40.20">
    <property type="entry name" value="Ankyrin repeat-containing domain"/>
    <property type="match status" value="2"/>
</dbReference>
<evidence type="ECO:0000256" key="3">
    <source>
        <dbReference type="PROSITE-ProRule" id="PRU00023"/>
    </source>
</evidence>
<dbReference type="PANTHER" id="PTHR24180">
    <property type="entry name" value="CYCLIN-DEPENDENT KINASE INHIBITOR 2C-RELATED"/>
    <property type="match status" value="1"/>
</dbReference>
<dbReference type="PROSITE" id="PS50088">
    <property type="entry name" value="ANK_REPEAT"/>
    <property type="match status" value="2"/>
</dbReference>
<proteinExistence type="predicted"/>
<feature type="repeat" description="ANK" evidence="3">
    <location>
        <begin position="256"/>
        <end position="283"/>
    </location>
</feature>
<evidence type="ECO:0008006" key="6">
    <source>
        <dbReference type="Google" id="ProtNLM"/>
    </source>
</evidence>
<evidence type="ECO:0000313" key="4">
    <source>
        <dbReference type="EMBL" id="KAL3393021.1"/>
    </source>
</evidence>
<dbReference type="InterPro" id="IPR051637">
    <property type="entry name" value="Ank_repeat_dom-contain_49"/>
</dbReference>
<keyword evidence="1" id="KW-0677">Repeat</keyword>
<dbReference type="Proteomes" id="UP001627154">
    <property type="component" value="Unassembled WGS sequence"/>
</dbReference>
<evidence type="ECO:0000313" key="5">
    <source>
        <dbReference type="Proteomes" id="UP001627154"/>
    </source>
</evidence>
<gene>
    <name evidence="4" type="ORF">TKK_012299</name>
</gene>
<dbReference type="InterPro" id="IPR002110">
    <property type="entry name" value="Ankyrin_rpt"/>
</dbReference>
<dbReference type="InterPro" id="IPR036770">
    <property type="entry name" value="Ankyrin_rpt-contain_sf"/>
</dbReference>
<dbReference type="Pfam" id="PF12796">
    <property type="entry name" value="Ank_2"/>
    <property type="match status" value="1"/>
</dbReference>
<evidence type="ECO:0000256" key="2">
    <source>
        <dbReference type="ARBA" id="ARBA00023043"/>
    </source>
</evidence>
<name>A0ABD2WJ81_9HYME</name>
<protein>
    <recommendedName>
        <fullName evidence="6">Ankyrin repeat protein</fullName>
    </recommendedName>
</protein>
<dbReference type="EMBL" id="JBJJXI010000100">
    <property type="protein sequence ID" value="KAL3393021.1"/>
    <property type="molecule type" value="Genomic_DNA"/>
</dbReference>
<comment type="caution">
    <text evidence="4">The sequence shown here is derived from an EMBL/GenBank/DDBJ whole genome shotgun (WGS) entry which is preliminary data.</text>
</comment>
<dbReference type="PANTHER" id="PTHR24180:SF45">
    <property type="entry name" value="POLY [ADP-RIBOSE] POLYMERASE TANKYRASE"/>
    <property type="match status" value="1"/>
</dbReference>
<dbReference type="PROSITE" id="PS50297">
    <property type="entry name" value="ANK_REP_REGION"/>
    <property type="match status" value="1"/>
</dbReference>
<keyword evidence="5" id="KW-1185">Reference proteome</keyword>
<reference evidence="4 5" key="1">
    <citation type="journal article" date="2024" name="bioRxiv">
        <title>A reference genome for Trichogramma kaykai: A tiny desert-dwelling parasitoid wasp with competing sex-ratio distorters.</title>
        <authorList>
            <person name="Culotta J."/>
            <person name="Lindsey A.R."/>
        </authorList>
    </citation>
    <scope>NUCLEOTIDE SEQUENCE [LARGE SCALE GENOMIC DNA]</scope>
    <source>
        <strain evidence="4 5">KSX58</strain>
    </source>
</reference>
<dbReference type="SMART" id="SM00248">
    <property type="entry name" value="ANK"/>
    <property type="match status" value="4"/>
</dbReference>